<feature type="region of interest" description="Disordered" evidence="1">
    <location>
        <begin position="634"/>
        <end position="660"/>
    </location>
</feature>
<dbReference type="Proteomes" id="UP000747542">
    <property type="component" value="Unassembled WGS sequence"/>
</dbReference>
<dbReference type="PANTHER" id="PTHR35668:SF1">
    <property type="entry name" value="PROTEIN SHORTAGE IN CHIASMATA 1 ORTHOLOG"/>
    <property type="match status" value="1"/>
</dbReference>
<feature type="region of interest" description="Disordered" evidence="1">
    <location>
        <begin position="584"/>
        <end position="608"/>
    </location>
</feature>
<keyword evidence="3" id="KW-1185">Reference proteome</keyword>
<protein>
    <submittedName>
        <fullName evidence="2">Shortage in chiasmata 1 ortholog-like</fullName>
    </submittedName>
</protein>
<reference evidence="2" key="1">
    <citation type="journal article" date="2021" name="Sci. Adv.">
        <title>The American lobster genome reveals insights on longevity, neural, and immune adaptations.</title>
        <authorList>
            <person name="Polinski J.M."/>
            <person name="Zimin A.V."/>
            <person name="Clark K.F."/>
            <person name="Kohn A.B."/>
            <person name="Sadowski N."/>
            <person name="Timp W."/>
            <person name="Ptitsyn A."/>
            <person name="Khanna P."/>
            <person name="Romanova D.Y."/>
            <person name="Williams P."/>
            <person name="Greenwood S.J."/>
            <person name="Moroz L.L."/>
            <person name="Walt D.R."/>
            <person name="Bodnar A.G."/>
        </authorList>
    </citation>
    <scope>NUCLEOTIDE SEQUENCE</scope>
    <source>
        <strain evidence="2">GMGI-L3</strain>
    </source>
</reference>
<feature type="compositionally biased region" description="Polar residues" evidence="1">
    <location>
        <begin position="587"/>
        <end position="600"/>
    </location>
</feature>
<dbReference type="GO" id="GO:0016887">
    <property type="term" value="F:ATP hydrolysis activity"/>
    <property type="evidence" value="ECO:0007669"/>
    <property type="project" value="InterPro"/>
</dbReference>
<dbReference type="GO" id="GO:0000712">
    <property type="term" value="P:resolution of meiotic recombination intermediates"/>
    <property type="evidence" value="ECO:0007669"/>
    <property type="project" value="InterPro"/>
</dbReference>
<dbReference type="EMBL" id="JAHLQT010024345">
    <property type="protein sequence ID" value="KAG7165379.1"/>
    <property type="molecule type" value="Genomic_DNA"/>
</dbReference>
<organism evidence="2 3">
    <name type="scientific">Homarus americanus</name>
    <name type="common">American lobster</name>
    <dbReference type="NCBI Taxonomy" id="6706"/>
    <lineage>
        <taxon>Eukaryota</taxon>
        <taxon>Metazoa</taxon>
        <taxon>Ecdysozoa</taxon>
        <taxon>Arthropoda</taxon>
        <taxon>Crustacea</taxon>
        <taxon>Multicrustacea</taxon>
        <taxon>Malacostraca</taxon>
        <taxon>Eumalacostraca</taxon>
        <taxon>Eucarida</taxon>
        <taxon>Decapoda</taxon>
        <taxon>Pleocyemata</taxon>
        <taxon>Astacidea</taxon>
        <taxon>Nephropoidea</taxon>
        <taxon>Nephropidae</taxon>
        <taxon>Homarus</taxon>
    </lineage>
</organism>
<accession>A0A8J5MW98</accession>
<dbReference type="GO" id="GO:0000794">
    <property type="term" value="C:condensed nuclear chromosome"/>
    <property type="evidence" value="ECO:0007669"/>
    <property type="project" value="InterPro"/>
</dbReference>
<comment type="caution">
    <text evidence="2">The sequence shown here is derived from an EMBL/GenBank/DDBJ whole genome shotgun (WGS) entry which is preliminary data.</text>
</comment>
<feature type="compositionally biased region" description="Polar residues" evidence="1">
    <location>
        <begin position="649"/>
        <end position="660"/>
    </location>
</feature>
<feature type="region of interest" description="Disordered" evidence="1">
    <location>
        <begin position="1"/>
        <end position="31"/>
    </location>
</feature>
<evidence type="ECO:0000313" key="2">
    <source>
        <dbReference type="EMBL" id="KAG7165379.1"/>
    </source>
</evidence>
<proteinExistence type="predicted"/>
<dbReference type="AlphaFoldDB" id="A0A8J5MW98"/>
<evidence type="ECO:0000256" key="1">
    <source>
        <dbReference type="SAM" id="MobiDB-lite"/>
    </source>
</evidence>
<dbReference type="GO" id="GO:0003697">
    <property type="term" value="F:single-stranded DNA binding"/>
    <property type="evidence" value="ECO:0007669"/>
    <property type="project" value="TreeGrafter"/>
</dbReference>
<evidence type="ECO:0000313" key="3">
    <source>
        <dbReference type="Proteomes" id="UP000747542"/>
    </source>
</evidence>
<name>A0A8J5MW98_HOMAM</name>
<dbReference type="InterPro" id="IPR039991">
    <property type="entry name" value="SHOC1"/>
</dbReference>
<sequence length="679" mass="76649">MEEPTGESISAKKRKTSERDDSVCGGDDGVNGRKGGEEITLVASNSVTNNAELHYILTSIYNINLVERCLRDVVVDEDEGHGWPDLLLDERTCVVLQPLAQLRTDTNLNRLTCQLVLLSLQCTTCYIILYSHPPTDSGIFPTNKQQLDNKWRAIDNIKFPDCMKNQRNTDLFYKEMSSMKDDFGEPYFRELLYFALEILSLPTSNVDERIFSKHERLLLSLPCINSITAQIILTAMSLPDVLTLPLSNLISALPWIPNKVVTTLYGLLHGDAVSVINSYGTTKPLSNVPSLPTKTEDAAASEPLLVDVSEHDQPNVVNQTLSYSDYVEGRVLEESTQLYVNDREVPDVVLLSPYAYHDKSVFTQNTKVECPDTTLSTCVTEAAGNHHTSLHGAFPSIPPEGKYLGNLFNAKDFLGSVPSTAATSLDHQQLTRMQRITATHQVSQVHQQMSQLPEQQQAVPQFYQETQQQIPHQYQHRQYTQQVPQPHQQVSQPQQMPLLHQEISQMQQILQPPLPSQLPKPVPQLQQEIPLLPPSSLQHQQHHVQHYYPQQQEEIVVLSPYFPEVQNDYTQPIGNLPQDVVIPVPASQHNRPSGVSTSEPQGYHGSVTRQGMYCGNVYQQQQLQQQKQQQQLQQQQLQHQQSHLPQGYWNGSPSLHQQPLTLRPLGNKIFGVAKPYQHH</sequence>
<gene>
    <name evidence="2" type="primary">Shoc1-L</name>
    <name evidence="2" type="ORF">Hamer_G007200</name>
</gene>
<dbReference type="Pfam" id="PF17825">
    <property type="entry name" value="DUF5587"/>
    <property type="match status" value="1"/>
</dbReference>
<dbReference type="PANTHER" id="PTHR35668">
    <property type="entry name" value="PROTEIN SHORTAGE IN CHIASMATA 1 ORTHOLOG"/>
    <property type="match status" value="1"/>
</dbReference>
<feature type="non-terminal residue" evidence="2">
    <location>
        <position position="679"/>
    </location>
</feature>